<evidence type="ECO:0000313" key="3">
    <source>
        <dbReference type="Proteomes" id="UP000006727"/>
    </source>
</evidence>
<dbReference type="Gramene" id="Pp3c10_13120V3.1">
    <property type="protein sequence ID" value="Pp3c10_13120V3.1"/>
    <property type="gene ID" value="Pp3c10_13120"/>
</dbReference>
<evidence type="ECO:0000313" key="2">
    <source>
        <dbReference type="EnsemblPlants" id="Pp3c10_13120V3.1"/>
    </source>
</evidence>
<dbReference type="AlphaFoldDB" id="A9SZD9"/>
<dbReference type="Proteomes" id="UP000006727">
    <property type="component" value="Chromosome 10"/>
</dbReference>
<reference evidence="1 3" key="2">
    <citation type="journal article" date="2018" name="Plant J.">
        <title>The Physcomitrella patens chromosome-scale assembly reveals moss genome structure and evolution.</title>
        <authorList>
            <person name="Lang D."/>
            <person name="Ullrich K.K."/>
            <person name="Murat F."/>
            <person name="Fuchs J."/>
            <person name="Jenkins J."/>
            <person name="Haas F.B."/>
            <person name="Piednoel M."/>
            <person name="Gundlach H."/>
            <person name="Van Bel M."/>
            <person name="Meyberg R."/>
            <person name="Vives C."/>
            <person name="Morata J."/>
            <person name="Symeonidi A."/>
            <person name="Hiss M."/>
            <person name="Muchero W."/>
            <person name="Kamisugi Y."/>
            <person name="Saleh O."/>
            <person name="Blanc G."/>
            <person name="Decker E.L."/>
            <person name="van Gessel N."/>
            <person name="Grimwood J."/>
            <person name="Hayes R.D."/>
            <person name="Graham S.W."/>
            <person name="Gunter L.E."/>
            <person name="McDaniel S.F."/>
            <person name="Hoernstein S.N.W."/>
            <person name="Larsson A."/>
            <person name="Li F.W."/>
            <person name="Perroud P.F."/>
            <person name="Phillips J."/>
            <person name="Ranjan P."/>
            <person name="Rokshar D.S."/>
            <person name="Rothfels C.J."/>
            <person name="Schneider L."/>
            <person name="Shu S."/>
            <person name="Stevenson D.W."/>
            <person name="Thummler F."/>
            <person name="Tillich M."/>
            <person name="Villarreal Aguilar J.C."/>
            <person name="Widiez T."/>
            <person name="Wong G.K."/>
            <person name="Wymore A."/>
            <person name="Zhang Y."/>
            <person name="Zimmer A.D."/>
            <person name="Quatrano R.S."/>
            <person name="Mayer K.F.X."/>
            <person name="Goodstein D."/>
            <person name="Casacuberta J.M."/>
            <person name="Vandepoele K."/>
            <person name="Reski R."/>
            <person name="Cuming A.C."/>
            <person name="Tuskan G.A."/>
            <person name="Maumus F."/>
            <person name="Salse J."/>
            <person name="Schmutz J."/>
            <person name="Rensing S.A."/>
        </authorList>
    </citation>
    <scope>NUCLEOTIDE SEQUENCE [LARGE SCALE GENOMIC DNA]</scope>
    <source>
        <strain evidence="2 3">cv. Gransden 2004</strain>
    </source>
</reference>
<keyword evidence="3" id="KW-1185">Reference proteome</keyword>
<dbReference type="EnsemblPlants" id="Pp3c10_13120V3.1">
    <property type="protein sequence ID" value="Pp3c10_13120V3.1"/>
    <property type="gene ID" value="Pp3c10_13120"/>
</dbReference>
<dbReference type="EMBL" id="ABEU02000010">
    <property type="protein sequence ID" value="PNR46708.1"/>
    <property type="molecule type" value="Genomic_DNA"/>
</dbReference>
<reference evidence="2" key="3">
    <citation type="submission" date="2020-12" db="UniProtKB">
        <authorList>
            <consortium name="EnsemblPlants"/>
        </authorList>
    </citation>
    <scope>IDENTIFICATION</scope>
</reference>
<evidence type="ECO:0000313" key="1">
    <source>
        <dbReference type="EMBL" id="PNR46708.1"/>
    </source>
</evidence>
<gene>
    <name evidence="1" type="ORF">PHYPA_013828</name>
</gene>
<sequence length="223" mass="25598">MAYYDYDDDMNSEYLGRDEELPAAAIIRHYYAPNIYTSEDKIKDLFRKLHHAFSVDSVHRHSNWNNYITVTGYEPEFDATKVLRKMKRMDSQASKDGCFKASTTQHICTRSLWLLGHSSATASQHSVSSNCRSQEINMDRSVRGLAIVFYLSPGQNAKQFPFKSLVHIGVPRGLVTNYTKEKKNIHVQVLLGHVLNKRKKITKAETKESAQIQFDSVEHMLII</sequence>
<protein>
    <submittedName>
        <fullName evidence="1 2">Uncharacterized protein</fullName>
    </submittedName>
</protein>
<accession>A9SZD9</accession>
<organism evidence="1">
    <name type="scientific">Physcomitrium patens</name>
    <name type="common">Spreading-leaved earth moss</name>
    <name type="synonym">Physcomitrella patens</name>
    <dbReference type="NCBI Taxonomy" id="3218"/>
    <lineage>
        <taxon>Eukaryota</taxon>
        <taxon>Viridiplantae</taxon>
        <taxon>Streptophyta</taxon>
        <taxon>Embryophyta</taxon>
        <taxon>Bryophyta</taxon>
        <taxon>Bryophytina</taxon>
        <taxon>Bryopsida</taxon>
        <taxon>Funariidae</taxon>
        <taxon>Funariales</taxon>
        <taxon>Funariaceae</taxon>
        <taxon>Physcomitrium</taxon>
    </lineage>
</organism>
<dbReference type="InParanoid" id="A9SZD9"/>
<proteinExistence type="predicted"/>
<name>A9SZD9_PHYPA</name>
<reference evidence="1 3" key="1">
    <citation type="journal article" date="2008" name="Science">
        <title>The Physcomitrella genome reveals evolutionary insights into the conquest of land by plants.</title>
        <authorList>
            <person name="Rensing S."/>
            <person name="Lang D."/>
            <person name="Zimmer A."/>
            <person name="Terry A."/>
            <person name="Salamov A."/>
            <person name="Shapiro H."/>
            <person name="Nishiyama T."/>
            <person name="Perroud P.-F."/>
            <person name="Lindquist E."/>
            <person name="Kamisugi Y."/>
            <person name="Tanahashi T."/>
            <person name="Sakakibara K."/>
            <person name="Fujita T."/>
            <person name="Oishi K."/>
            <person name="Shin-I T."/>
            <person name="Kuroki Y."/>
            <person name="Toyoda A."/>
            <person name="Suzuki Y."/>
            <person name="Hashimoto A."/>
            <person name="Yamaguchi K."/>
            <person name="Sugano A."/>
            <person name="Kohara Y."/>
            <person name="Fujiyama A."/>
            <person name="Anterola A."/>
            <person name="Aoki S."/>
            <person name="Ashton N."/>
            <person name="Barbazuk W.B."/>
            <person name="Barker E."/>
            <person name="Bennetzen J."/>
            <person name="Bezanilla M."/>
            <person name="Blankenship R."/>
            <person name="Cho S.H."/>
            <person name="Dutcher S."/>
            <person name="Estelle M."/>
            <person name="Fawcett J.A."/>
            <person name="Gundlach H."/>
            <person name="Hanada K."/>
            <person name="Heyl A."/>
            <person name="Hicks K.A."/>
            <person name="Hugh J."/>
            <person name="Lohr M."/>
            <person name="Mayer K."/>
            <person name="Melkozernov A."/>
            <person name="Murata T."/>
            <person name="Nelson D."/>
            <person name="Pils B."/>
            <person name="Prigge M."/>
            <person name="Reiss B."/>
            <person name="Renner T."/>
            <person name="Rombauts S."/>
            <person name="Rushton P."/>
            <person name="Sanderfoot A."/>
            <person name="Schween G."/>
            <person name="Shiu S.-H."/>
            <person name="Stueber K."/>
            <person name="Theodoulou F.L."/>
            <person name="Tu H."/>
            <person name="Van de Peer Y."/>
            <person name="Verrier P.J."/>
            <person name="Waters E."/>
            <person name="Wood A."/>
            <person name="Yang L."/>
            <person name="Cove D."/>
            <person name="Cuming A."/>
            <person name="Hasebe M."/>
            <person name="Lucas S."/>
            <person name="Mishler D.B."/>
            <person name="Reski R."/>
            <person name="Grigoriev I."/>
            <person name="Quatrano R.S."/>
            <person name="Boore J.L."/>
        </authorList>
    </citation>
    <scope>NUCLEOTIDE SEQUENCE [LARGE SCALE GENOMIC DNA]</scope>
    <source>
        <strain evidence="2 3">cv. Gransden 2004</strain>
    </source>
</reference>
<dbReference type="HOGENOM" id="CLU_1241880_0_0_1"/>
<dbReference type="PaxDb" id="3218-PP1S141_110V6.1"/>